<evidence type="ECO:0000313" key="2">
    <source>
        <dbReference type="EnsemblPlants" id="KEH35128"/>
    </source>
</evidence>
<evidence type="ECO:0000313" key="3">
    <source>
        <dbReference type="Proteomes" id="UP000002051"/>
    </source>
</evidence>
<proteinExistence type="predicted"/>
<sequence length="303" mass="34709">MPHQLRQFFPPHKPVQKISFAQPLSTSTIPTASNDNLPQPLIRGDSVSIHITQDIYEKGAWSMTTLGRGYYEFFFSSQKDMCMTWAMGTINLKLGVLRLFEWEKDFNMHKQCNTHAQVWIRILELPQEYWMDRTLREIASDLGTPLLIDSATSKRIYGHYARILVDMDFSRQIFHEITVEREGYAFQVEVAYEWLSGLLYTLGTYHYDTAARYSTGGSESRNYCSGGAITLGHCEEVHQSIDNVAIPVVDDINEHHDIDINATINVEAYTEQQEDTITISPSLNVMVNRNIDISQNYPLPSSQ</sequence>
<keyword evidence="3" id="KW-1185">Reference proteome</keyword>
<dbReference type="PANTHER" id="PTHR31286">
    <property type="entry name" value="GLYCINE-RICH CELL WALL STRUCTURAL PROTEIN 1.8-LIKE"/>
    <property type="match status" value="1"/>
</dbReference>
<gene>
    <name evidence="1" type="ordered locus">MTR_3g079805</name>
</gene>
<dbReference type="PANTHER" id="PTHR31286:SF60">
    <property type="entry name" value="PROTEIN, PUTATIVE-RELATED"/>
    <property type="match status" value="1"/>
</dbReference>
<dbReference type="EMBL" id="CM001219">
    <property type="protein sequence ID" value="KEH35128.1"/>
    <property type="molecule type" value="Genomic_DNA"/>
</dbReference>
<accession>A0A072V174</accession>
<dbReference type="HOGENOM" id="CLU_919409_0_0_1"/>
<dbReference type="AlphaFoldDB" id="A0A072V174"/>
<reference evidence="1 3" key="1">
    <citation type="journal article" date="2011" name="Nature">
        <title>The Medicago genome provides insight into the evolution of rhizobial symbioses.</title>
        <authorList>
            <person name="Young N.D."/>
            <person name="Debelle F."/>
            <person name="Oldroyd G.E."/>
            <person name="Geurts R."/>
            <person name="Cannon S.B."/>
            <person name="Udvardi M.K."/>
            <person name="Benedito V.A."/>
            <person name="Mayer K.F."/>
            <person name="Gouzy J."/>
            <person name="Schoof H."/>
            <person name="Van de Peer Y."/>
            <person name="Proost S."/>
            <person name="Cook D.R."/>
            <person name="Meyers B.C."/>
            <person name="Spannagl M."/>
            <person name="Cheung F."/>
            <person name="De Mita S."/>
            <person name="Krishnakumar V."/>
            <person name="Gundlach H."/>
            <person name="Zhou S."/>
            <person name="Mudge J."/>
            <person name="Bharti A.K."/>
            <person name="Murray J.D."/>
            <person name="Naoumkina M.A."/>
            <person name="Rosen B."/>
            <person name="Silverstein K.A."/>
            <person name="Tang H."/>
            <person name="Rombauts S."/>
            <person name="Zhao P.X."/>
            <person name="Zhou P."/>
            <person name="Barbe V."/>
            <person name="Bardou P."/>
            <person name="Bechner M."/>
            <person name="Bellec A."/>
            <person name="Berger A."/>
            <person name="Berges H."/>
            <person name="Bidwell S."/>
            <person name="Bisseling T."/>
            <person name="Choisne N."/>
            <person name="Couloux A."/>
            <person name="Denny R."/>
            <person name="Deshpande S."/>
            <person name="Dai X."/>
            <person name="Doyle J.J."/>
            <person name="Dudez A.M."/>
            <person name="Farmer A.D."/>
            <person name="Fouteau S."/>
            <person name="Franken C."/>
            <person name="Gibelin C."/>
            <person name="Gish J."/>
            <person name="Goldstein S."/>
            <person name="Gonzalez A.J."/>
            <person name="Green P.J."/>
            <person name="Hallab A."/>
            <person name="Hartog M."/>
            <person name="Hua A."/>
            <person name="Humphray S.J."/>
            <person name="Jeong D.H."/>
            <person name="Jing Y."/>
            <person name="Jocker A."/>
            <person name="Kenton S.M."/>
            <person name="Kim D.J."/>
            <person name="Klee K."/>
            <person name="Lai H."/>
            <person name="Lang C."/>
            <person name="Lin S."/>
            <person name="Macmil S.L."/>
            <person name="Magdelenat G."/>
            <person name="Matthews L."/>
            <person name="McCorrison J."/>
            <person name="Monaghan E.L."/>
            <person name="Mun J.H."/>
            <person name="Najar F.Z."/>
            <person name="Nicholson C."/>
            <person name="Noirot C."/>
            <person name="O'Bleness M."/>
            <person name="Paule C.R."/>
            <person name="Poulain J."/>
            <person name="Prion F."/>
            <person name="Qin B."/>
            <person name="Qu C."/>
            <person name="Retzel E.F."/>
            <person name="Riddle C."/>
            <person name="Sallet E."/>
            <person name="Samain S."/>
            <person name="Samson N."/>
            <person name="Sanders I."/>
            <person name="Saurat O."/>
            <person name="Scarpelli C."/>
            <person name="Schiex T."/>
            <person name="Segurens B."/>
            <person name="Severin A.J."/>
            <person name="Sherrier D.J."/>
            <person name="Shi R."/>
            <person name="Sims S."/>
            <person name="Singer S.R."/>
            <person name="Sinharoy S."/>
            <person name="Sterck L."/>
            <person name="Viollet A."/>
            <person name="Wang B.B."/>
            <person name="Wang K."/>
            <person name="Wang M."/>
            <person name="Wang X."/>
            <person name="Warfsmann J."/>
            <person name="Weissenbach J."/>
            <person name="White D.D."/>
            <person name="White J.D."/>
            <person name="Wiley G.B."/>
            <person name="Wincker P."/>
            <person name="Xing Y."/>
            <person name="Yang L."/>
            <person name="Yao Z."/>
            <person name="Ying F."/>
            <person name="Zhai J."/>
            <person name="Zhou L."/>
            <person name="Zuber A."/>
            <person name="Denarie J."/>
            <person name="Dixon R.A."/>
            <person name="May G.D."/>
            <person name="Schwartz D.C."/>
            <person name="Rogers J."/>
            <person name="Quetier F."/>
            <person name="Town C.D."/>
            <person name="Roe B.A."/>
        </authorList>
    </citation>
    <scope>NUCLEOTIDE SEQUENCE [LARGE SCALE GENOMIC DNA]</scope>
    <source>
        <strain evidence="1">A17</strain>
        <strain evidence="2 3">cv. Jemalong A17</strain>
    </source>
</reference>
<name>A0A072V174_MEDTR</name>
<dbReference type="STRING" id="3880.A0A072V174"/>
<dbReference type="InterPro" id="IPR040256">
    <property type="entry name" value="At4g02000-like"/>
</dbReference>
<dbReference type="EnsemblPlants" id="KEH35128">
    <property type="protein sequence ID" value="KEH35128"/>
    <property type="gene ID" value="MTR_3g079805"/>
</dbReference>
<reference evidence="2" key="3">
    <citation type="submission" date="2015-04" db="UniProtKB">
        <authorList>
            <consortium name="EnsemblPlants"/>
        </authorList>
    </citation>
    <scope>IDENTIFICATION</scope>
    <source>
        <strain evidence="2">cv. Jemalong A17</strain>
    </source>
</reference>
<organism evidence="1 3">
    <name type="scientific">Medicago truncatula</name>
    <name type="common">Barrel medic</name>
    <name type="synonym">Medicago tribuloides</name>
    <dbReference type="NCBI Taxonomy" id="3880"/>
    <lineage>
        <taxon>Eukaryota</taxon>
        <taxon>Viridiplantae</taxon>
        <taxon>Streptophyta</taxon>
        <taxon>Embryophyta</taxon>
        <taxon>Tracheophyta</taxon>
        <taxon>Spermatophyta</taxon>
        <taxon>Magnoliopsida</taxon>
        <taxon>eudicotyledons</taxon>
        <taxon>Gunneridae</taxon>
        <taxon>Pentapetalae</taxon>
        <taxon>rosids</taxon>
        <taxon>fabids</taxon>
        <taxon>Fabales</taxon>
        <taxon>Fabaceae</taxon>
        <taxon>Papilionoideae</taxon>
        <taxon>50 kb inversion clade</taxon>
        <taxon>NPAAA clade</taxon>
        <taxon>Hologalegina</taxon>
        <taxon>IRL clade</taxon>
        <taxon>Trifolieae</taxon>
        <taxon>Medicago</taxon>
    </lineage>
</organism>
<evidence type="ECO:0000313" key="1">
    <source>
        <dbReference type="EMBL" id="KEH35128.1"/>
    </source>
</evidence>
<dbReference type="Proteomes" id="UP000002051">
    <property type="component" value="Chromosome 3"/>
</dbReference>
<reference evidence="1 3" key="2">
    <citation type="journal article" date="2014" name="BMC Genomics">
        <title>An improved genome release (version Mt4.0) for the model legume Medicago truncatula.</title>
        <authorList>
            <person name="Tang H."/>
            <person name="Krishnakumar V."/>
            <person name="Bidwell S."/>
            <person name="Rosen B."/>
            <person name="Chan A."/>
            <person name="Zhou S."/>
            <person name="Gentzbittel L."/>
            <person name="Childs K.L."/>
            <person name="Yandell M."/>
            <person name="Gundlach H."/>
            <person name="Mayer K.F."/>
            <person name="Schwartz D.C."/>
            <person name="Town C.D."/>
        </authorList>
    </citation>
    <scope>GENOME REANNOTATION</scope>
    <source>
        <strain evidence="1">A17</strain>
        <strain evidence="2 3">cv. Jemalong A17</strain>
    </source>
</reference>
<protein>
    <submittedName>
        <fullName evidence="1">DUF4283 domain protein</fullName>
    </submittedName>
</protein>